<sequence>MGITIDNYLRLNVTDMLMVLISTFLIVLIAYKFFWSKVLDYLKRREDAIAGDLKAAADEKAAGEAMRVEYETQLAGAKGEALEIIDKAKVHAKDEKQAALKQAKAEADKIKEKALQDIEREKLQAKEEIKDQITEVAFLAAEKIVGKELDEAKHKDYVKDFIDNAGEASWTSE</sequence>
<evidence type="ECO:0000256" key="14">
    <source>
        <dbReference type="RuleBase" id="RU003848"/>
    </source>
</evidence>
<dbReference type="GO" id="GO:0012505">
    <property type="term" value="C:endomembrane system"/>
    <property type="evidence" value="ECO:0007669"/>
    <property type="project" value="UniProtKB-SubCell"/>
</dbReference>
<comment type="subunit">
    <text evidence="13">F-type ATPases have 2 components, F(1) - the catalytic core - and F(0) - the membrane proton channel. F(1) has five subunits: alpha(3), beta(3), gamma(1), delta(1), epsilon(1). F(0) has three main subunits: a(1), b(2) and c(10-14). The alpha and beta chains form an alternating ring which encloses part of the gamma chain. F(1) is attached to F(0) by a central stalk formed by the gamma and epsilon chains, while a peripheral stalk is formed by the delta and b chains.</text>
</comment>
<evidence type="ECO:0000256" key="10">
    <source>
        <dbReference type="ARBA" id="ARBA00023310"/>
    </source>
</evidence>
<evidence type="ECO:0000256" key="5">
    <source>
        <dbReference type="ARBA" id="ARBA00022692"/>
    </source>
</evidence>
<comment type="similarity">
    <text evidence="1 13 14">Belongs to the ATPase B chain family.</text>
</comment>
<evidence type="ECO:0000256" key="4">
    <source>
        <dbReference type="ARBA" id="ARBA00022547"/>
    </source>
</evidence>
<evidence type="ECO:0000256" key="8">
    <source>
        <dbReference type="ARBA" id="ARBA00023065"/>
    </source>
</evidence>
<keyword evidence="8 13" id="KW-0406">Ion transport</keyword>
<keyword evidence="17" id="KW-1185">Reference proteome</keyword>
<comment type="subcellular location">
    <subcellularLocation>
        <location evidence="13">Cell membrane</location>
        <topology evidence="13">Single-pass membrane protein</topology>
    </subcellularLocation>
    <subcellularLocation>
        <location evidence="12">Endomembrane system</location>
        <topology evidence="12">Single-pass membrane protein</topology>
    </subcellularLocation>
</comment>
<evidence type="ECO:0000256" key="1">
    <source>
        <dbReference type="ARBA" id="ARBA00005513"/>
    </source>
</evidence>
<comment type="function">
    <text evidence="13">Component of the F(0) channel, it forms part of the peripheral stalk, linking F(1) to F(0).</text>
</comment>
<dbReference type="AlphaFoldDB" id="A0A6N8U9I6"/>
<reference evidence="16 17" key="2">
    <citation type="submission" date="2020-01" db="EMBL/GenBank/DDBJ databases">
        <title>Clostridiaceae sp. nov. isolated from the gut of human by culturomics.</title>
        <authorList>
            <person name="Chang Y."/>
        </authorList>
    </citation>
    <scope>NUCLEOTIDE SEQUENCE [LARGE SCALE GENOMIC DNA]</scope>
    <source>
        <strain evidence="16 17">DONG20-135</strain>
    </source>
</reference>
<dbReference type="SUPFAM" id="SSF81573">
    <property type="entry name" value="F1F0 ATP synthase subunit B, membrane domain"/>
    <property type="match status" value="1"/>
</dbReference>
<keyword evidence="9 13" id="KW-0472">Membrane</keyword>
<dbReference type="GO" id="GO:0046961">
    <property type="term" value="F:proton-transporting ATPase activity, rotational mechanism"/>
    <property type="evidence" value="ECO:0007669"/>
    <property type="project" value="TreeGrafter"/>
</dbReference>
<keyword evidence="5 13" id="KW-0812">Transmembrane</keyword>
<evidence type="ECO:0000256" key="11">
    <source>
        <dbReference type="ARBA" id="ARBA00025198"/>
    </source>
</evidence>
<evidence type="ECO:0000256" key="7">
    <source>
        <dbReference type="ARBA" id="ARBA00022989"/>
    </source>
</evidence>
<feature type="transmembrane region" description="Helical" evidence="13">
    <location>
        <begin position="16"/>
        <end position="35"/>
    </location>
</feature>
<dbReference type="NCBIfam" id="TIGR01144">
    <property type="entry name" value="ATP_synt_b"/>
    <property type="match status" value="1"/>
</dbReference>
<comment type="caution">
    <text evidence="16">The sequence shown here is derived from an EMBL/GenBank/DDBJ whole genome shotgun (WGS) entry which is preliminary data.</text>
</comment>
<keyword evidence="2 13" id="KW-0813">Transport</keyword>
<dbReference type="HAMAP" id="MF_01398">
    <property type="entry name" value="ATP_synth_b_bprime"/>
    <property type="match status" value="1"/>
</dbReference>
<evidence type="ECO:0000256" key="6">
    <source>
        <dbReference type="ARBA" id="ARBA00022781"/>
    </source>
</evidence>
<dbReference type="Pfam" id="PF00430">
    <property type="entry name" value="ATP-synt_B"/>
    <property type="match status" value="1"/>
</dbReference>
<organism evidence="16 17">
    <name type="scientific">Copranaerobaculum intestinale</name>
    <dbReference type="NCBI Taxonomy" id="2692629"/>
    <lineage>
        <taxon>Bacteria</taxon>
        <taxon>Bacillati</taxon>
        <taxon>Bacillota</taxon>
        <taxon>Erysipelotrichia</taxon>
        <taxon>Erysipelotrichales</taxon>
        <taxon>Erysipelotrichaceae</taxon>
        <taxon>Copranaerobaculum</taxon>
    </lineage>
</organism>
<keyword evidence="10 13" id="KW-0066">ATP synthesis</keyword>
<dbReference type="EMBL" id="WUUQ01000001">
    <property type="protein sequence ID" value="MXQ72497.1"/>
    <property type="molecule type" value="Genomic_DNA"/>
</dbReference>
<dbReference type="Gene3D" id="1.20.5.620">
    <property type="entry name" value="F1F0 ATP synthase subunit B, membrane domain"/>
    <property type="match status" value="1"/>
</dbReference>
<evidence type="ECO:0000256" key="9">
    <source>
        <dbReference type="ARBA" id="ARBA00023136"/>
    </source>
</evidence>
<evidence type="ECO:0000256" key="3">
    <source>
        <dbReference type="ARBA" id="ARBA00022475"/>
    </source>
</evidence>
<keyword evidence="6 13" id="KW-0375">Hydrogen ion transport</keyword>
<dbReference type="InterPro" id="IPR028987">
    <property type="entry name" value="ATP_synth_B-like_membr_sf"/>
</dbReference>
<reference evidence="16 17" key="1">
    <citation type="submission" date="2019-12" db="EMBL/GenBank/DDBJ databases">
        <authorList>
            <person name="Yang R."/>
        </authorList>
    </citation>
    <scope>NUCLEOTIDE SEQUENCE [LARGE SCALE GENOMIC DNA]</scope>
    <source>
        <strain evidence="16 17">DONG20-135</strain>
    </source>
</reference>
<keyword evidence="15" id="KW-0175">Coiled coil</keyword>
<protein>
    <recommendedName>
        <fullName evidence="13">ATP synthase subunit b</fullName>
    </recommendedName>
    <alternativeName>
        <fullName evidence="13">ATP synthase F(0) sector subunit b</fullName>
    </alternativeName>
    <alternativeName>
        <fullName evidence="13">ATPase subunit I</fullName>
    </alternativeName>
    <alternativeName>
        <fullName evidence="13">F-type ATPase subunit b</fullName>
        <shortName evidence="13">F-ATPase subunit b</shortName>
    </alternativeName>
</protein>
<dbReference type="PANTHER" id="PTHR33445">
    <property type="entry name" value="ATP SYNTHASE SUBUNIT B', CHLOROPLASTIC"/>
    <property type="match status" value="1"/>
</dbReference>
<evidence type="ECO:0000256" key="12">
    <source>
        <dbReference type="ARBA" id="ARBA00037847"/>
    </source>
</evidence>
<keyword evidence="4 13" id="KW-0138">CF(0)</keyword>
<dbReference type="InterPro" id="IPR002146">
    <property type="entry name" value="ATP_synth_b/b'su_bac/chlpt"/>
</dbReference>
<name>A0A6N8U9I6_9FIRM</name>
<keyword evidence="3 13" id="KW-1003">Cell membrane</keyword>
<evidence type="ECO:0000256" key="2">
    <source>
        <dbReference type="ARBA" id="ARBA00022448"/>
    </source>
</evidence>
<comment type="function">
    <text evidence="11 13">F(1)F(0) ATP synthase produces ATP from ADP in the presence of a proton or sodium gradient. F-type ATPases consist of two structural domains, F(1) containing the extramembraneous catalytic core and F(0) containing the membrane proton channel, linked together by a central stalk and a peripheral stalk. During catalysis, ATP synthesis in the catalytic domain of F(1) is coupled via a rotary mechanism of the central stalk subunits to proton translocation.</text>
</comment>
<dbReference type="CDD" id="cd06503">
    <property type="entry name" value="ATP-synt_Fo_b"/>
    <property type="match status" value="1"/>
</dbReference>
<proteinExistence type="inferred from homology"/>
<evidence type="ECO:0000313" key="16">
    <source>
        <dbReference type="EMBL" id="MXQ72497.1"/>
    </source>
</evidence>
<evidence type="ECO:0000256" key="15">
    <source>
        <dbReference type="SAM" id="Coils"/>
    </source>
</evidence>
<dbReference type="RefSeq" id="WP_160623992.1">
    <property type="nucleotide sequence ID" value="NZ_WUUQ01000001.1"/>
</dbReference>
<keyword evidence="7 13" id="KW-1133">Transmembrane helix</keyword>
<dbReference type="InterPro" id="IPR050059">
    <property type="entry name" value="ATP_synthase_B_chain"/>
</dbReference>
<dbReference type="PANTHER" id="PTHR33445:SF1">
    <property type="entry name" value="ATP SYNTHASE SUBUNIT B"/>
    <property type="match status" value="1"/>
</dbReference>
<dbReference type="InterPro" id="IPR005864">
    <property type="entry name" value="ATP_synth_F0_bsu_bac"/>
</dbReference>
<dbReference type="Proteomes" id="UP000434036">
    <property type="component" value="Unassembled WGS sequence"/>
</dbReference>
<feature type="coiled-coil region" evidence="15">
    <location>
        <begin position="93"/>
        <end position="135"/>
    </location>
</feature>
<dbReference type="GO" id="GO:0045259">
    <property type="term" value="C:proton-transporting ATP synthase complex"/>
    <property type="evidence" value="ECO:0007669"/>
    <property type="project" value="UniProtKB-KW"/>
</dbReference>
<gene>
    <name evidence="13 16" type="primary">atpF</name>
    <name evidence="16" type="ORF">GSF08_00885</name>
</gene>
<accession>A0A6N8U9I6</accession>
<evidence type="ECO:0000313" key="17">
    <source>
        <dbReference type="Proteomes" id="UP000434036"/>
    </source>
</evidence>
<dbReference type="GO" id="GO:0005886">
    <property type="term" value="C:plasma membrane"/>
    <property type="evidence" value="ECO:0007669"/>
    <property type="project" value="UniProtKB-SubCell"/>
</dbReference>
<dbReference type="GO" id="GO:0046933">
    <property type="term" value="F:proton-transporting ATP synthase activity, rotational mechanism"/>
    <property type="evidence" value="ECO:0007669"/>
    <property type="project" value="UniProtKB-UniRule"/>
</dbReference>
<evidence type="ECO:0000256" key="13">
    <source>
        <dbReference type="HAMAP-Rule" id="MF_01398"/>
    </source>
</evidence>